<dbReference type="PANTHER" id="PTHR30126">
    <property type="entry name" value="HTH-TYPE TRANSCRIPTIONAL REGULATOR"/>
    <property type="match status" value="1"/>
</dbReference>
<keyword evidence="4" id="KW-0804">Transcription</keyword>
<dbReference type="PRINTS" id="PR00039">
    <property type="entry name" value="HTHLYSR"/>
</dbReference>
<organism evidence="6 7">
    <name type="scientific">Breznakia pachnodae</name>
    <dbReference type="NCBI Taxonomy" id="265178"/>
    <lineage>
        <taxon>Bacteria</taxon>
        <taxon>Bacillati</taxon>
        <taxon>Bacillota</taxon>
        <taxon>Erysipelotrichia</taxon>
        <taxon>Erysipelotrichales</taxon>
        <taxon>Erysipelotrichaceae</taxon>
        <taxon>Breznakia</taxon>
    </lineage>
</organism>
<dbReference type="InterPro" id="IPR005119">
    <property type="entry name" value="LysR_subst-bd"/>
</dbReference>
<dbReference type="PANTHER" id="PTHR30126:SF64">
    <property type="entry name" value="HTH-TYPE TRANSCRIPTIONAL REGULATOR CITR"/>
    <property type="match status" value="1"/>
</dbReference>
<proteinExistence type="inferred from homology"/>
<evidence type="ECO:0000259" key="5">
    <source>
        <dbReference type="PROSITE" id="PS50931"/>
    </source>
</evidence>
<keyword evidence="2" id="KW-0805">Transcription regulation</keyword>
<dbReference type="Gene3D" id="3.40.190.290">
    <property type="match status" value="1"/>
</dbReference>
<evidence type="ECO:0000256" key="3">
    <source>
        <dbReference type="ARBA" id="ARBA00023125"/>
    </source>
</evidence>
<dbReference type="RefSeq" id="WP_307411828.1">
    <property type="nucleotide sequence ID" value="NZ_JAUSUR010000009.1"/>
</dbReference>
<comment type="similarity">
    <text evidence="1">Belongs to the LysR transcriptional regulatory family.</text>
</comment>
<dbReference type="CDD" id="cd05466">
    <property type="entry name" value="PBP2_LTTR_substrate"/>
    <property type="match status" value="1"/>
</dbReference>
<keyword evidence="3 6" id="KW-0238">DNA-binding</keyword>
<keyword evidence="7" id="KW-1185">Reference proteome</keyword>
<comment type="caution">
    <text evidence="6">The sequence shown here is derived from an EMBL/GenBank/DDBJ whole genome shotgun (WGS) entry which is preliminary data.</text>
</comment>
<sequence length="294" mass="33317">MKTKLDNYRIFYEVARLTSFSKAAEKLYVSQSAISQSIKQLEDDLDCVLFHRHHKKTSLTQEGQILYDYVKTAMNSIDIAEQRINNLKSLDDGKLTIGAADTITTNVLLPYLELFHNQYPNIHLQVLNATSLEMIDLIKSGDVDLAFVNLPIDDPDLKIIPCIEIHDIFVASSSRKLKKEYTREEIAKLPIILLEGNSISKQFVLSEFLKSGVSLEPHIESGAHELLLQFAKINLGISCVIEEFSLDYLKDKSLQKLNLKKPLPKRSIGYIYQKYFPLSSAADAFIALVDNHNT</sequence>
<feature type="domain" description="HTH lysR-type" evidence="5">
    <location>
        <begin position="9"/>
        <end position="60"/>
    </location>
</feature>
<dbReference type="PROSITE" id="PS50931">
    <property type="entry name" value="HTH_LYSR"/>
    <property type="match status" value="1"/>
</dbReference>
<dbReference type="Gene3D" id="1.10.10.10">
    <property type="entry name" value="Winged helix-like DNA-binding domain superfamily/Winged helix DNA-binding domain"/>
    <property type="match status" value="1"/>
</dbReference>
<accession>A0ABU0E8Y0</accession>
<reference evidence="6 7" key="1">
    <citation type="submission" date="2023-07" db="EMBL/GenBank/DDBJ databases">
        <title>Genomic Encyclopedia of Type Strains, Phase IV (KMG-IV): sequencing the most valuable type-strain genomes for metagenomic binning, comparative biology and taxonomic classification.</title>
        <authorList>
            <person name="Goeker M."/>
        </authorList>
    </citation>
    <scope>NUCLEOTIDE SEQUENCE [LARGE SCALE GENOMIC DNA]</scope>
    <source>
        <strain evidence="6 7">DSM 16784</strain>
    </source>
</reference>
<dbReference type="InterPro" id="IPR036388">
    <property type="entry name" value="WH-like_DNA-bd_sf"/>
</dbReference>
<gene>
    <name evidence="6" type="ORF">J2S15_003919</name>
</gene>
<dbReference type="InterPro" id="IPR036390">
    <property type="entry name" value="WH_DNA-bd_sf"/>
</dbReference>
<dbReference type="Pfam" id="PF03466">
    <property type="entry name" value="LysR_substrate"/>
    <property type="match status" value="1"/>
</dbReference>
<dbReference type="SUPFAM" id="SSF46785">
    <property type="entry name" value="Winged helix' DNA-binding domain"/>
    <property type="match status" value="1"/>
</dbReference>
<dbReference type="SUPFAM" id="SSF53850">
    <property type="entry name" value="Periplasmic binding protein-like II"/>
    <property type="match status" value="1"/>
</dbReference>
<protein>
    <submittedName>
        <fullName evidence="6">DNA-binding transcriptional LysR family regulator</fullName>
    </submittedName>
</protein>
<evidence type="ECO:0000313" key="6">
    <source>
        <dbReference type="EMBL" id="MDQ0363158.1"/>
    </source>
</evidence>
<dbReference type="InterPro" id="IPR000847">
    <property type="entry name" value="LysR_HTH_N"/>
</dbReference>
<dbReference type="EMBL" id="JAUSUR010000009">
    <property type="protein sequence ID" value="MDQ0363158.1"/>
    <property type="molecule type" value="Genomic_DNA"/>
</dbReference>
<dbReference type="GO" id="GO:0003677">
    <property type="term" value="F:DNA binding"/>
    <property type="evidence" value="ECO:0007669"/>
    <property type="project" value="UniProtKB-KW"/>
</dbReference>
<dbReference type="Proteomes" id="UP001230220">
    <property type="component" value="Unassembled WGS sequence"/>
</dbReference>
<evidence type="ECO:0000313" key="7">
    <source>
        <dbReference type="Proteomes" id="UP001230220"/>
    </source>
</evidence>
<dbReference type="Pfam" id="PF00126">
    <property type="entry name" value="HTH_1"/>
    <property type="match status" value="1"/>
</dbReference>
<evidence type="ECO:0000256" key="2">
    <source>
        <dbReference type="ARBA" id="ARBA00023015"/>
    </source>
</evidence>
<name>A0ABU0E8Y0_9FIRM</name>
<evidence type="ECO:0000256" key="4">
    <source>
        <dbReference type="ARBA" id="ARBA00023163"/>
    </source>
</evidence>
<evidence type="ECO:0000256" key="1">
    <source>
        <dbReference type="ARBA" id="ARBA00009437"/>
    </source>
</evidence>